<dbReference type="Gene3D" id="1.20.1250.20">
    <property type="entry name" value="MFS general substrate transporter like domains"/>
    <property type="match status" value="2"/>
</dbReference>
<dbReference type="RefSeq" id="WP_241989075.1">
    <property type="nucleotide sequence ID" value="NZ_QYAG01000003.1"/>
</dbReference>
<keyword evidence="5 7" id="KW-1133">Transmembrane helix</keyword>
<evidence type="ECO:0000256" key="4">
    <source>
        <dbReference type="ARBA" id="ARBA00022692"/>
    </source>
</evidence>
<dbReference type="SUPFAM" id="SSF103473">
    <property type="entry name" value="MFS general substrate transporter"/>
    <property type="match status" value="1"/>
</dbReference>
<feature type="transmembrane region" description="Helical" evidence="7">
    <location>
        <begin position="130"/>
        <end position="152"/>
    </location>
</feature>
<keyword evidence="6 7" id="KW-0472">Membrane</keyword>
<dbReference type="InterPro" id="IPR036259">
    <property type="entry name" value="MFS_trans_sf"/>
</dbReference>
<dbReference type="InterPro" id="IPR011701">
    <property type="entry name" value="MFS"/>
</dbReference>
<gene>
    <name evidence="9" type="ORF">EV139_2989</name>
</gene>
<dbReference type="GO" id="GO:0005886">
    <property type="term" value="C:plasma membrane"/>
    <property type="evidence" value="ECO:0007669"/>
    <property type="project" value="UniProtKB-SubCell"/>
</dbReference>
<feature type="transmembrane region" description="Helical" evidence="7">
    <location>
        <begin position="337"/>
        <end position="358"/>
    </location>
</feature>
<evidence type="ECO:0000256" key="2">
    <source>
        <dbReference type="ARBA" id="ARBA00022448"/>
    </source>
</evidence>
<dbReference type="Proteomes" id="UP000291832">
    <property type="component" value="Unassembled WGS sequence"/>
</dbReference>
<dbReference type="InterPro" id="IPR005829">
    <property type="entry name" value="Sugar_transporter_CS"/>
</dbReference>
<dbReference type="PANTHER" id="PTHR23517">
    <property type="entry name" value="RESISTANCE PROTEIN MDTM, PUTATIVE-RELATED-RELATED"/>
    <property type="match status" value="1"/>
</dbReference>
<feature type="transmembrane region" description="Helical" evidence="7">
    <location>
        <begin position="70"/>
        <end position="87"/>
    </location>
</feature>
<reference evidence="9 10" key="1">
    <citation type="journal article" date="2015" name="Stand. Genomic Sci.">
        <title>Genomic Encyclopedia of Bacterial and Archaeal Type Strains, Phase III: the genomes of soil and plant-associated and newly described type strains.</title>
        <authorList>
            <person name="Whitman W.B."/>
            <person name="Woyke T."/>
            <person name="Klenk H.P."/>
            <person name="Zhou Y."/>
            <person name="Lilburn T.G."/>
            <person name="Beck B.J."/>
            <person name="De Vos P."/>
            <person name="Vandamme P."/>
            <person name="Eisen J.A."/>
            <person name="Garrity G."/>
            <person name="Hugenholtz P."/>
            <person name="Kyrpides N.C."/>
        </authorList>
    </citation>
    <scope>NUCLEOTIDE SEQUENCE [LARGE SCALE GENOMIC DNA]</scope>
    <source>
        <strain evidence="9 10">RF6</strain>
    </source>
</reference>
<keyword evidence="2" id="KW-0813">Transport</keyword>
<name>A0A4Q7TIR9_9MICO</name>
<comment type="caution">
    <text evidence="9">The sequence shown here is derived from an EMBL/GenBank/DDBJ whole genome shotgun (WGS) entry which is preliminary data.</text>
</comment>
<protein>
    <submittedName>
        <fullName evidence="9">Putative MFS family arabinose efflux permease</fullName>
    </submittedName>
</protein>
<dbReference type="PROSITE" id="PS00216">
    <property type="entry name" value="SUGAR_TRANSPORT_1"/>
    <property type="match status" value="1"/>
</dbReference>
<evidence type="ECO:0000313" key="10">
    <source>
        <dbReference type="Proteomes" id="UP000291832"/>
    </source>
</evidence>
<evidence type="ECO:0000313" key="9">
    <source>
        <dbReference type="EMBL" id="RZT60544.1"/>
    </source>
</evidence>
<dbReference type="AlphaFoldDB" id="A0A4Q7TIR9"/>
<keyword evidence="3" id="KW-1003">Cell membrane</keyword>
<feature type="transmembrane region" description="Helical" evidence="7">
    <location>
        <begin position="299"/>
        <end position="325"/>
    </location>
</feature>
<comment type="subcellular location">
    <subcellularLocation>
        <location evidence="1">Cell membrane</location>
        <topology evidence="1">Multi-pass membrane protein</topology>
    </subcellularLocation>
</comment>
<evidence type="ECO:0000256" key="1">
    <source>
        <dbReference type="ARBA" id="ARBA00004651"/>
    </source>
</evidence>
<organism evidence="9 10">
    <name type="scientific">Leucobacter luti</name>
    <dbReference type="NCBI Taxonomy" id="340320"/>
    <lineage>
        <taxon>Bacteria</taxon>
        <taxon>Bacillati</taxon>
        <taxon>Actinomycetota</taxon>
        <taxon>Actinomycetes</taxon>
        <taxon>Micrococcales</taxon>
        <taxon>Microbacteriaceae</taxon>
        <taxon>Leucobacter</taxon>
    </lineage>
</organism>
<feature type="transmembrane region" description="Helical" evidence="7">
    <location>
        <begin position="204"/>
        <end position="227"/>
    </location>
</feature>
<evidence type="ECO:0000256" key="6">
    <source>
        <dbReference type="ARBA" id="ARBA00023136"/>
    </source>
</evidence>
<feature type="transmembrane region" description="Helical" evidence="7">
    <location>
        <begin position="364"/>
        <end position="383"/>
    </location>
</feature>
<evidence type="ECO:0000259" key="8">
    <source>
        <dbReference type="PROSITE" id="PS50850"/>
    </source>
</evidence>
<feature type="transmembrane region" description="Helical" evidence="7">
    <location>
        <begin position="239"/>
        <end position="261"/>
    </location>
</feature>
<keyword evidence="4 7" id="KW-0812">Transmembrane</keyword>
<dbReference type="PANTHER" id="PTHR23517:SF13">
    <property type="entry name" value="MAJOR FACILITATOR SUPERFAMILY MFS_1"/>
    <property type="match status" value="1"/>
</dbReference>
<accession>A0A4Q7TIR9</accession>
<feature type="transmembrane region" description="Helical" evidence="7">
    <location>
        <begin position="93"/>
        <end position="118"/>
    </location>
</feature>
<evidence type="ECO:0000256" key="7">
    <source>
        <dbReference type="SAM" id="Phobius"/>
    </source>
</evidence>
<evidence type="ECO:0000256" key="3">
    <source>
        <dbReference type="ARBA" id="ARBA00022475"/>
    </source>
</evidence>
<feature type="domain" description="Major facilitator superfamily (MFS) profile" evidence="8">
    <location>
        <begin position="1"/>
        <end position="386"/>
    </location>
</feature>
<feature type="transmembrane region" description="Helical" evidence="7">
    <location>
        <begin position="273"/>
        <end position="293"/>
    </location>
</feature>
<feature type="transmembrane region" description="Helical" evidence="7">
    <location>
        <begin position="158"/>
        <end position="177"/>
    </location>
</feature>
<dbReference type="Pfam" id="PF07690">
    <property type="entry name" value="MFS_1"/>
    <property type="match status" value="1"/>
</dbReference>
<feature type="transmembrane region" description="Helical" evidence="7">
    <location>
        <begin position="43"/>
        <end position="63"/>
    </location>
</feature>
<evidence type="ECO:0000256" key="5">
    <source>
        <dbReference type="ARBA" id="ARBA00022989"/>
    </source>
</evidence>
<dbReference type="InterPro" id="IPR020846">
    <property type="entry name" value="MFS_dom"/>
</dbReference>
<proteinExistence type="predicted"/>
<dbReference type="PROSITE" id="PS50850">
    <property type="entry name" value="MFS"/>
    <property type="match status" value="1"/>
</dbReference>
<dbReference type="InterPro" id="IPR050171">
    <property type="entry name" value="MFS_Transporters"/>
</dbReference>
<dbReference type="GO" id="GO:0022857">
    <property type="term" value="F:transmembrane transporter activity"/>
    <property type="evidence" value="ECO:0007669"/>
    <property type="project" value="InterPro"/>
</dbReference>
<sequence>MTGGGWRGVAPAVFLMAWGGNHFTPLLHVYETVGGYAPWQANLLLGMYVFGLIPGLLIAAALSDRYGRRPVLAIGVGSAAAASLVLAAATENFIVLCAGRVLAGIAVGVAMSVGSSWIKELSPAKGARRSALTLTLGFAVGAGVTGMLAQWAPAPTHLPFLVHAVLCIPALTLALRAPETVTRTTRSVAPWWHDLRVPAAGHRIFRWVVIPAAPWVFAAAGVAYAILPSAVESQLGDLNTLFATALTVATLGIGAVMQAAVPAIDRATHGRSLQVGLAGMTIGMLLASLAAWLRSPVLVILVAAVLGASYGVCVVAGLVIAQSLATPSDLAGVTGRYYALTYIGFLLPTVLAAVHPVLEYPASLGVVAGLCLLSLAIVSIGKLRST</sequence>
<dbReference type="EMBL" id="SHKI01000008">
    <property type="protein sequence ID" value="RZT60544.1"/>
    <property type="molecule type" value="Genomic_DNA"/>
</dbReference>
<keyword evidence="10" id="KW-1185">Reference proteome</keyword>